<evidence type="ECO:0000259" key="1">
    <source>
        <dbReference type="Pfam" id="PF09834"/>
    </source>
</evidence>
<accession>A0A2W5KDU1</accession>
<dbReference type="Pfam" id="PF09834">
    <property type="entry name" value="DUF2061"/>
    <property type="match status" value="1"/>
</dbReference>
<comment type="caution">
    <text evidence="2">The sequence shown here is derived from an EMBL/GenBank/DDBJ whole genome shotgun (WGS) entry which is preliminary data.</text>
</comment>
<name>A0A2W5KDU1_ANCNO</name>
<sequence>MGRGDRPMTDMITTASASPARSLAKTVSWRVLGSLDTLLLGYIFTGSLKAAGSIASAEVVTKIILYYFHERAWAHVGWGTRVAKPLGGHESPAVSAESQAR</sequence>
<dbReference type="Proteomes" id="UP000249577">
    <property type="component" value="Unassembled WGS sequence"/>
</dbReference>
<reference evidence="2 3" key="1">
    <citation type="submission" date="2017-08" db="EMBL/GenBank/DDBJ databases">
        <title>Infants hospitalized years apart are colonized by the same room-sourced microbial strains.</title>
        <authorList>
            <person name="Brooks B."/>
            <person name="Olm M.R."/>
            <person name="Firek B.A."/>
            <person name="Baker R."/>
            <person name="Thomas B.C."/>
            <person name="Morowitz M.J."/>
            <person name="Banfield J.F."/>
        </authorList>
    </citation>
    <scope>NUCLEOTIDE SEQUENCE [LARGE SCALE GENOMIC DNA]</scope>
    <source>
        <strain evidence="2">S2_005_003_R2_43</strain>
    </source>
</reference>
<evidence type="ECO:0000313" key="3">
    <source>
        <dbReference type="Proteomes" id="UP000249577"/>
    </source>
</evidence>
<evidence type="ECO:0000313" key="2">
    <source>
        <dbReference type="EMBL" id="PZQ13065.1"/>
    </source>
</evidence>
<dbReference type="AlphaFoldDB" id="A0A2W5KDU1"/>
<protein>
    <recommendedName>
        <fullName evidence="1">DUF2061 domain-containing protein</fullName>
    </recommendedName>
</protein>
<proteinExistence type="predicted"/>
<dbReference type="EMBL" id="QFPN01000008">
    <property type="protein sequence ID" value="PZQ13065.1"/>
    <property type="molecule type" value="Genomic_DNA"/>
</dbReference>
<dbReference type="InterPro" id="IPR018638">
    <property type="entry name" value="DUF2061_membrane"/>
</dbReference>
<organism evidence="2 3">
    <name type="scientific">Ancylobacter novellus</name>
    <name type="common">Thiobacillus novellus</name>
    <dbReference type="NCBI Taxonomy" id="921"/>
    <lineage>
        <taxon>Bacteria</taxon>
        <taxon>Pseudomonadati</taxon>
        <taxon>Pseudomonadota</taxon>
        <taxon>Alphaproteobacteria</taxon>
        <taxon>Hyphomicrobiales</taxon>
        <taxon>Xanthobacteraceae</taxon>
        <taxon>Ancylobacter</taxon>
    </lineage>
</organism>
<gene>
    <name evidence="2" type="ORF">DI565_15495</name>
</gene>
<feature type="domain" description="DUF2061" evidence="1">
    <location>
        <begin position="23"/>
        <end position="74"/>
    </location>
</feature>